<protein>
    <submittedName>
        <fullName evidence="1">Uncharacterized protein</fullName>
    </submittedName>
</protein>
<accession>A0ABP8DWY8</accession>
<organism evidence="1 2">
    <name type="scientific">Frondihabitans peucedani</name>
    <dbReference type="NCBI Taxonomy" id="598626"/>
    <lineage>
        <taxon>Bacteria</taxon>
        <taxon>Bacillati</taxon>
        <taxon>Actinomycetota</taxon>
        <taxon>Actinomycetes</taxon>
        <taxon>Micrococcales</taxon>
        <taxon>Microbacteriaceae</taxon>
        <taxon>Frondihabitans</taxon>
    </lineage>
</organism>
<proteinExistence type="predicted"/>
<gene>
    <name evidence="1" type="ORF">GCM10022256_01230</name>
</gene>
<evidence type="ECO:0000313" key="2">
    <source>
        <dbReference type="Proteomes" id="UP001501594"/>
    </source>
</evidence>
<reference evidence="2" key="1">
    <citation type="journal article" date="2019" name="Int. J. Syst. Evol. Microbiol.">
        <title>The Global Catalogue of Microorganisms (GCM) 10K type strain sequencing project: providing services to taxonomists for standard genome sequencing and annotation.</title>
        <authorList>
            <consortium name="The Broad Institute Genomics Platform"/>
            <consortium name="The Broad Institute Genome Sequencing Center for Infectious Disease"/>
            <person name="Wu L."/>
            <person name="Ma J."/>
        </authorList>
    </citation>
    <scope>NUCLEOTIDE SEQUENCE [LARGE SCALE GENOMIC DNA]</scope>
    <source>
        <strain evidence="2">JCM 17442</strain>
    </source>
</reference>
<sequence>MDDRFRIDGVELGVDARRSSATLSAEGVLDATVVALGVPGSVAEWATVPPRLLLELVPVAFDGEGLGATVDQDLLDDLSFGDGGFSFSLSSRFDPQGRLAVLAGDRLRFTGEVETPWSSTPWRLDVSLGFGGRRRPLI</sequence>
<dbReference type="RefSeq" id="WP_344793105.1">
    <property type="nucleotide sequence ID" value="NZ_BAABAU010000001.1"/>
</dbReference>
<name>A0ABP8DWY8_9MICO</name>
<comment type="caution">
    <text evidence="1">The sequence shown here is derived from an EMBL/GenBank/DDBJ whole genome shotgun (WGS) entry which is preliminary data.</text>
</comment>
<dbReference type="EMBL" id="BAABAU010000001">
    <property type="protein sequence ID" value="GAA4264511.1"/>
    <property type="molecule type" value="Genomic_DNA"/>
</dbReference>
<evidence type="ECO:0000313" key="1">
    <source>
        <dbReference type="EMBL" id="GAA4264511.1"/>
    </source>
</evidence>
<keyword evidence="2" id="KW-1185">Reference proteome</keyword>
<dbReference type="Proteomes" id="UP001501594">
    <property type="component" value="Unassembled WGS sequence"/>
</dbReference>